<dbReference type="SMART" id="SM00382">
    <property type="entry name" value="AAA"/>
    <property type="match status" value="1"/>
</dbReference>
<name>A0A250IKC8_9BACT</name>
<keyword evidence="5" id="KW-0804">Transcription</keyword>
<dbReference type="PROSITE" id="PS00675">
    <property type="entry name" value="SIGMA54_INTERACT_1"/>
    <property type="match status" value="1"/>
</dbReference>
<dbReference type="CDD" id="cd00009">
    <property type="entry name" value="AAA"/>
    <property type="match status" value="1"/>
</dbReference>
<reference evidence="7 8" key="1">
    <citation type="submission" date="2017-06" db="EMBL/GenBank/DDBJ databases">
        <authorList>
            <person name="Kim H.J."/>
            <person name="Triplett B.A."/>
        </authorList>
    </citation>
    <scope>NUCLEOTIDE SEQUENCE [LARGE SCALE GENOMIC DNA]</scope>
    <source>
        <strain evidence="7 8">DSM 14713</strain>
    </source>
</reference>
<dbReference type="SUPFAM" id="SSF46689">
    <property type="entry name" value="Homeodomain-like"/>
    <property type="match status" value="1"/>
</dbReference>
<sequence>MADDIVAVTRAEWHGEARDLIELATSERTVAELLRRGLEWLTRVVRFDLATLFLLREGKLVSVVARGPLASERVRRHELRLADFPSLRQALETRRARAFTSEDHSHGDGDPFDGVLDLPPGHACMVVPLCAAERCYGVLTLDRTECETYPREVVDLVEVYGQMLATSLQEAEQKSNFERLHRREHAHARLLESQLGGDEVGVLETSRAAPVRELALRARQVAETDTPVLLLGETGTGKERLARAVHRWSARAEGAFVTLNCAAIPAGLLESELFGHVKGSFTGATRDRAGRFQMAHGGTLFLDEVGELPVELQAKLLRALQEKTFEPVGSDKTVRADVRILAATHVDLQEAIRQRRFREDLYYRLSVFPLRLPPLRERLEDLPLLCAFLLEEQSRRTGRKGMEVTADGLARLAAYDWPGNIRELANALERATILSRRPELGAESFDVPVRLSSPVRSAPVPLSLAEGAVPTLEEVQRQHILRVLGLTQGRLYGPGGAAALLGLKPSTLQSRMKKLGITRLEQYVATPPPPSGK</sequence>
<dbReference type="InterPro" id="IPR009057">
    <property type="entry name" value="Homeodomain-like_sf"/>
</dbReference>
<dbReference type="SMART" id="SM00065">
    <property type="entry name" value="GAF"/>
    <property type="match status" value="1"/>
</dbReference>
<dbReference type="Gene3D" id="3.40.50.300">
    <property type="entry name" value="P-loop containing nucleotide triphosphate hydrolases"/>
    <property type="match status" value="1"/>
</dbReference>
<dbReference type="EMBL" id="CP022163">
    <property type="protein sequence ID" value="ATB31672.1"/>
    <property type="molecule type" value="Genomic_DNA"/>
</dbReference>
<organism evidence="7 8">
    <name type="scientific">Melittangium boletus DSM 14713</name>
    <dbReference type="NCBI Taxonomy" id="1294270"/>
    <lineage>
        <taxon>Bacteria</taxon>
        <taxon>Pseudomonadati</taxon>
        <taxon>Myxococcota</taxon>
        <taxon>Myxococcia</taxon>
        <taxon>Myxococcales</taxon>
        <taxon>Cystobacterineae</taxon>
        <taxon>Archangiaceae</taxon>
        <taxon>Melittangium</taxon>
    </lineage>
</organism>
<keyword evidence="3" id="KW-0805">Transcription regulation</keyword>
<dbReference type="Gene3D" id="3.30.450.40">
    <property type="match status" value="1"/>
</dbReference>
<gene>
    <name evidence="7" type="ORF">MEBOL_005135</name>
</gene>
<evidence type="ECO:0000256" key="1">
    <source>
        <dbReference type="ARBA" id="ARBA00022741"/>
    </source>
</evidence>
<accession>A0A250IKC8</accession>
<evidence type="ECO:0000259" key="6">
    <source>
        <dbReference type="PROSITE" id="PS50045"/>
    </source>
</evidence>
<dbReference type="Gene3D" id="1.10.10.60">
    <property type="entry name" value="Homeodomain-like"/>
    <property type="match status" value="1"/>
</dbReference>
<dbReference type="SUPFAM" id="SSF55781">
    <property type="entry name" value="GAF domain-like"/>
    <property type="match status" value="1"/>
</dbReference>
<feature type="domain" description="Sigma-54 factor interaction" evidence="6">
    <location>
        <begin position="204"/>
        <end position="433"/>
    </location>
</feature>
<dbReference type="InterPro" id="IPR058031">
    <property type="entry name" value="AAA_lid_NorR"/>
</dbReference>
<dbReference type="KEGG" id="mbd:MEBOL_005135"/>
<dbReference type="InterPro" id="IPR003018">
    <property type="entry name" value="GAF"/>
</dbReference>
<dbReference type="GO" id="GO:0003677">
    <property type="term" value="F:DNA binding"/>
    <property type="evidence" value="ECO:0007669"/>
    <property type="project" value="UniProtKB-KW"/>
</dbReference>
<dbReference type="InterPro" id="IPR003593">
    <property type="entry name" value="AAA+_ATPase"/>
</dbReference>
<dbReference type="InterPro" id="IPR025944">
    <property type="entry name" value="Sigma_54_int_dom_CS"/>
</dbReference>
<evidence type="ECO:0000256" key="2">
    <source>
        <dbReference type="ARBA" id="ARBA00022840"/>
    </source>
</evidence>
<dbReference type="PANTHER" id="PTHR32071">
    <property type="entry name" value="TRANSCRIPTIONAL REGULATORY PROTEIN"/>
    <property type="match status" value="1"/>
</dbReference>
<dbReference type="InterPro" id="IPR002078">
    <property type="entry name" value="Sigma_54_int"/>
</dbReference>
<protein>
    <submittedName>
        <fullName evidence="7">Formate hydrogenlyase transcriptional activator</fullName>
    </submittedName>
</protein>
<dbReference type="GO" id="GO:0016829">
    <property type="term" value="F:lyase activity"/>
    <property type="evidence" value="ECO:0007669"/>
    <property type="project" value="UniProtKB-KW"/>
</dbReference>
<dbReference type="PROSITE" id="PS50045">
    <property type="entry name" value="SIGMA54_INTERACT_4"/>
    <property type="match status" value="1"/>
</dbReference>
<dbReference type="SUPFAM" id="SSF52540">
    <property type="entry name" value="P-loop containing nucleoside triphosphate hydrolases"/>
    <property type="match status" value="1"/>
</dbReference>
<dbReference type="GO" id="GO:0005524">
    <property type="term" value="F:ATP binding"/>
    <property type="evidence" value="ECO:0007669"/>
    <property type="project" value="UniProtKB-KW"/>
</dbReference>
<dbReference type="FunFam" id="3.40.50.300:FF:000006">
    <property type="entry name" value="DNA-binding transcriptional regulator NtrC"/>
    <property type="match status" value="1"/>
</dbReference>
<keyword evidence="2" id="KW-0067">ATP-binding</keyword>
<keyword evidence="4" id="KW-0238">DNA-binding</keyword>
<dbReference type="RefSeq" id="WP_095979968.1">
    <property type="nucleotide sequence ID" value="NZ_CP022163.1"/>
</dbReference>
<dbReference type="InterPro" id="IPR025662">
    <property type="entry name" value="Sigma_54_int_dom_ATP-bd_1"/>
</dbReference>
<evidence type="ECO:0000313" key="8">
    <source>
        <dbReference type="Proteomes" id="UP000217289"/>
    </source>
</evidence>
<dbReference type="Gene3D" id="1.10.8.60">
    <property type="match status" value="1"/>
</dbReference>
<proteinExistence type="predicted"/>
<dbReference type="Pfam" id="PF13492">
    <property type="entry name" value="GAF_3"/>
    <property type="match status" value="1"/>
</dbReference>
<dbReference type="AlphaFoldDB" id="A0A250IKC8"/>
<dbReference type="OrthoDB" id="9802322at2"/>
<keyword evidence="1" id="KW-0547">Nucleotide-binding</keyword>
<dbReference type="PROSITE" id="PS00688">
    <property type="entry name" value="SIGMA54_INTERACT_3"/>
    <property type="match status" value="1"/>
</dbReference>
<dbReference type="Pfam" id="PF25601">
    <property type="entry name" value="AAA_lid_14"/>
    <property type="match status" value="1"/>
</dbReference>
<dbReference type="Pfam" id="PF00158">
    <property type="entry name" value="Sigma54_activat"/>
    <property type="match status" value="1"/>
</dbReference>
<dbReference type="InterPro" id="IPR027417">
    <property type="entry name" value="P-loop_NTPase"/>
</dbReference>
<evidence type="ECO:0000256" key="3">
    <source>
        <dbReference type="ARBA" id="ARBA00023015"/>
    </source>
</evidence>
<evidence type="ECO:0000256" key="4">
    <source>
        <dbReference type="ARBA" id="ARBA00023125"/>
    </source>
</evidence>
<dbReference type="InterPro" id="IPR025943">
    <property type="entry name" value="Sigma_54_int_dom_ATP-bd_2"/>
</dbReference>
<evidence type="ECO:0000313" key="7">
    <source>
        <dbReference type="EMBL" id="ATB31672.1"/>
    </source>
</evidence>
<keyword evidence="7" id="KW-0456">Lyase</keyword>
<evidence type="ECO:0000256" key="5">
    <source>
        <dbReference type="ARBA" id="ARBA00023163"/>
    </source>
</evidence>
<dbReference type="PROSITE" id="PS00676">
    <property type="entry name" value="SIGMA54_INTERACT_2"/>
    <property type="match status" value="1"/>
</dbReference>
<dbReference type="GO" id="GO:0006355">
    <property type="term" value="P:regulation of DNA-templated transcription"/>
    <property type="evidence" value="ECO:0007669"/>
    <property type="project" value="InterPro"/>
</dbReference>
<dbReference type="InterPro" id="IPR029016">
    <property type="entry name" value="GAF-like_dom_sf"/>
</dbReference>
<dbReference type="Proteomes" id="UP000217289">
    <property type="component" value="Chromosome"/>
</dbReference>
<keyword evidence="8" id="KW-1185">Reference proteome</keyword>